<feature type="signal peptide" evidence="1">
    <location>
        <begin position="1"/>
        <end position="23"/>
    </location>
</feature>
<accession>A0A370K7Z2</accession>
<dbReference type="Proteomes" id="UP000254711">
    <property type="component" value="Unassembled WGS sequence"/>
</dbReference>
<evidence type="ECO:0000313" key="2">
    <source>
        <dbReference type="EMBL" id="RDI98753.1"/>
    </source>
</evidence>
<evidence type="ECO:0000313" key="3">
    <source>
        <dbReference type="Proteomes" id="UP000254711"/>
    </source>
</evidence>
<name>A0A370K7Z2_9GAMM</name>
<dbReference type="RefSeq" id="WP_114824842.1">
    <property type="nucleotide sequence ID" value="NZ_QQSY01000002.1"/>
</dbReference>
<evidence type="ECO:0000256" key="1">
    <source>
        <dbReference type="SAM" id="SignalP"/>
    </source>
</evidence>
<gene>
    <name evidence="2" type="ORF">DVT68_09560</name>
</gene>
<dbReference type="AlphaFoldDB" id="A0A370K7Z2"/>
<protein>
    <submittedName>
        <fullName evidence="2">Energy transducer TonB</fullName>
    </submittedName>
</protein>
<comment type="caution">
    <text evidence="2">The sequence shown here is derived from an EMBL/GenBank/DDBJ whole genome shotgun (WGS) entry which is preliminary data.</text>
</comment>
<dbReference type="OrthoDB" id="5982524at2"/>
<keyword evidence="1" id="KW-0732">Signal</keyword>
<dbReference type="Gene3D" id="3.30.1150.10">
    <property type="match status" value="1"/>
</dbReference>
<proteinExistence type="predicted"/>
<dbReference type="EMBL" id="QQSY01000002">
    <property type="protein sequence ID" value="RDI98753.1"/>
    <property type="molecule type" value="Genomic_DNA"/>
</dbReference>
<organism evidence="2 3">
    <name type="scientific">Dyella solisilvae</name>
    <dbReference type="NCBI Taxonomy" id="1920168"/>
    <lineage>
        <taxon>Bacteria</taxon>
        <taxon>Pseudomonadati</taxon>
        <taxon>Pseudomonadota</taxon>
        <taxon>Gammaproteobacteria</taxon>
        <taxon>Lysobacterales</taxon>
        <taxon>Rhodanobacteraceae</taxon>
        <taxon>Dyella</taxon>
    </lineage>
</organism>
<feature type="chain" id="PRO_5017077026" evidence="1">
    <location>
        <begin position="24"/>
        <end position="289"/>
    </location>
</feature>
<dbReference type="SUPFAM" id="SSF74653">
    <property type="entry name" value="TolA/TonB C-terminal domain"/>
    <property type="match status" value="1"/>
</dbReference>
<reference evidence="2 3" key="1">
    <citation type="submission" date="2018-07" db="EMBL/GenBank/DDBJ databases">
        <title>Dyella solisilvae sp. nov., isolated from the pine and broad-leaved mixed forest soil.</title>
        <authorList>
            <person name="Gao Z."/>
            <person name="Qiu L."/>
        </authorList>
    </citation>
    <scope>NUCLEOTIDE SEQUENCE [LARGE SCALE GENOMIC DNA]</scope>
    <source>
        <strain evidence="2 3">DHG54</strain>
    </source>
</reference>
<keyword evidence="3" id="KW-1185">Reference proteome</keyword>
<sequence length="289" mass="31508">MKRQFAVVMFGWLLVCATTLVTAGEAKTAEAVRKTAQGGMLVTGAIEVNPDGSLHSYTLDQPERLQPVVTDVIGKTLSSWHFNMSAPTTEVVKTKISLRMVARPLGDGRFSVAVEGASFGESGNRDEQVSYKNHQIQPKYPREAINGRVSGKVYLLVRIGRDGTVQEAIAEQVNLDQYGTEAEMDHFRKVLADASLQAAHHWTFNVPTKGLEMDDPYYVARIPCTFSLYGTGTSEPKGYGKWQTYIPGPRQTAPWVGKALANQSPDAMSGDDLQTGDQRMQLATPVGGA</sequence>